<keyword evidence="3" id="KW-1185">Reference proteome</keyword>
<keyword evidence="1" id="KW-0472">Membrane</keyword>
<accession>A0AAD7IP36</accession>
<dbReference type="AlphaFoldDB" id="A0AAD7IP36"/>
<gene>
    <name evidence="2" type="ORF">DFH07DRAFT_976965</name>
</gene>
<keyword evidence="1" id="KW-1133">Transmembrane helix</keyword>
<proteinExistence type="predicted"/>
<name>A0AAD7IP36_9AGAR</name>
<dbReference type="Proteomes" id="UP001215280">
    <property type="component" value="Unassembled WGS sequence"/>
</dbReference>
<keyword evidence="1" id="KW-0812">Transmembrane</keyword>
<evidence type="ECO:0000313" key="3">
    <source>
        <dbReference type="Proteomes" id="UP001215280"/>
    </source>
</evidence>
<organism evidence="2 3">
    <name type="scientific">Mycena maculata</name>
    <dbReference type="NCBI Taxonomy" id="230809"/>
    <lineage>
        <taxon>Eukaryota</taxon>
        <taxon>Fungi</taxon>
        <taxon>Dikarya</taxon>
        <taxon>Basidiomycota</taxon>
        <taxon>Agaricomycotina</taxon>
        <taxon>Agaricomycetes</taxon>
        <taxon>Agaricomycetidae</taxon>
        <taxon>Agaricales</taxon>
        <taxon>Marasmiineae</taxon>
        <taxon>Mycenaceae</taxon>
        <taxon>Mycena</taxon>
    </lineage>
</organism>
<sequence>MSVVIDSRIFPDVLATCPPRDNAGGALIEATPEPSGKFLDCIYLNAGLCTYFATDRGFSSGSSVCPAEAIAGSSTSSSNYTSSPAQCSATDDAGSALQRSNVTSDGFVACDYPAAGDCVYFSRGGQFSSGSSTCPDSITPGSSSYTNTGSPLGSGLAQCSSTDDAGSPLLSTGVTSDGFVSCDYQAAGDCVYFSPGGQFSSGSSTCPDSITPSSSSSFTDSKGSTSKYVANSPLCGTGFLIWSAAQLFPGPVTAGDCEYFSPIGEFSSGSSTCPKSIIRASNSPASGSVGQDLASFVAGSNDTGSNGNGSIPQPVVIALLAMNGVLVLGVLILGSLWVRDNRQNTKYGYLKELYMSPYRETSVPLTQGSSQGTYYDDHEIKPTGRYGYDSTVFGSIGILHTNSDSALRGQLRTPMGTRGSRARCVLHLPSNSPHRLDDHVGLLCLSTSPRPLE</sequence>
<protein>
    <submittedName>
        <fullName evidence="2">Uncharacterized protein</fullName>
    </submittedName>
</protein>
<comment type="caution">
    <text evidence="2">The sequence shown here is derived from an EMBL/GenBank/DDBJ whole genome shotgun (WGS) entry which is preliminary data.</text>
</comment>
<reference evidence="2" key="1">
    <citation type="submission" date="2023-03" db="EMBL/GenBank/DDBJ databases">
        <title>Massive genome expansion in bonnet fungi (Mycena s.s.) driven by repeated elements and novel gene families across ecological guilds.</title>
        <authorList>
            <consortium name="Lawrence Berkeley National Laboratory"/>
            <person name="Harder C.B."/>
            <person name="Miyauchi S."/>
            <person name="Viragh M."/>
            <person name="Kuo A."/>
            <person name="Thoen E."/>
            <person name="Andreopoulos B."/>
            <person name="Lu D."/>
            <person name="Skrede I."/>
            <person name="Drula E."/>
            <person name="Henrissat B."/>
            <person name="Morin E."/>
            <person name="Kohler A."/>
            <person name="Barry K."/>
            <person name="LaButti K."/>
            <person name="Morin E."/>
            <person name="Salamov A."/>
            <person name="Lipzen A."/>
            <person name="Mereny Z."/>
            <person name="Hegedus B."/>
            <person name="Baldrian P."/>
            <person name="Stursova M."/>
            <person name="Weitz H."/>
            <person name="Taylor A."/>
            <person name="Grigoriev I.V."/>
            <person name="Nagy L.G."/>
            <person name="Martin F."/>
            <person name="Kauserud H."/>
        </authorList>
    </citation>
    <scope>NUCLEOTIDE SEQUENCE</scope>
    <source>
        <strain evidence="2">CBHHK188m</strain>
    </source>
</reference>
<feature type="transmembrane region" description="Helical" evidence="1">
    <location>
        <begin position="315"/>
        <end position="338"/>
    </location>
</feature>
<evidence type="ECO:0000313" key="2">
    <source>
        <dbReference type="EMBL" id="KAJ7745889.1"/>
    </source>
</evidence>
<evidence type="ECO:0000256" key="1">
    <source>
        <dbReference type="SAM" id="Phobius"/>
    </source>
</evidence>
<dbReference type="EMBL" id="JARJLG010000100">
    <property type="protein sequence ID" value="KAJ7745889.1"/>
    <property type="molecule type" value="Genomic_DNA"/>
</dbReference>